<dbReference type="EMBL" id="FZOF01000005">
    <property type="protein sequence ID" value="SNS36544.1"/>
    <property type="molecule type" value="Genomic_DNA"/>
</dbReference>
<dbReference type="Pfam" id="PF10025">
    <property type="entry name" value="DUF2267"/>
    <property type="match status" value="1"/>
</dbReference>
<dbReference type="Gene3D" id="1.10.490.110">
    <property type="entry name" value="Uncharacterized conserved protein DUF2267"/>
    <property type="match status" value="1"/>
</dbReference>
<sequence>MSPQPQPGRPTASMTFDHMLERVRYDGVYPTRERAEEAVRAVLAALGRRLIGDERVALAACLPVEAALVFTAEIPEIRPITCGAFVEDLAARTGGTTATARWDSSTVLTVVARLAGRDLTTRVLHQLPCDYAPLFGRDDLVSAA</sequence>
<organism evidence="1 2">
    <name type="scientific">Actinacidiphila glaucinigra</name>
    <dbReference type="NCBI Taxonomy" id="235986"/>
    <lineage>
        <taxon>Bacteria</taxon>
        <taxon>Bacillati</taxon>
        <taxon>Actinomycetota</taxon>
        <taxon>Actinomycetes</taxon>
        <taxon>Kitasatosporales</taxon>
        <taxon>Streptomycetaceae</taxon>
        <taxon>Actinacidiphila</taxon>
    </lineage>
</organism>
<name>A0A239DY20_9ACTN</name>
<dbReference type="InterPro" id="IPR038282">
    <property type="entry name" value="DUF2267_sf"/>
</dbReference>
<keyword evidence="2" id="KW-1185">Reference proteome</keyword>
<dbReference type="AlphaFoldDB" id="A0A239DY20"/>
<reference evidence="1 2" key="1">
    <citation type="submission" date="2017-06" db="EMBL/GenBank/DDBJ databases">
        <authorList>
            <person name="Kim H.J."/>
            <person name="Triplett B.A."/>
        </authorList>
    </citation>
    <scope>NUCLEOTIDE SEQUENCE [LARGE SCALE GENOMIC DNA]</scope>
    <source>
        <strain evidence="1 2">CGMCC 4.1858</strain>
    </source>
</reference>
<gene>
    <name evidence="1" type="ORF">SAMN05216252_105184</name>
</gene>
<protein>
    <submittedName>
        <fullName evidence="1">Uncharacterized conserved protein, DUF2267 family</fullName>
    </submittedName>
</protein>
<evidence type="ECO:0000313" key="2">
    <source>
        <dbReference type="Proteomes" id="UP000198280"/>
    </source>
</evidence>
<dbReference type="Proteomes" id="UP000198280">
    <property type="component" value="Unassembled WGS sequence"/>
</dbReference>
<proteinExistence type="predicted"/>
<accession>A0A239DY20</accession>
<evidence type="ECO:0000313" key="1">
    <source>
        <dbReference type="EMBL" id="SNS36544.1"/>
    </source>
</evidence>
<dbReference type="InterPro" id="IPR018727">
    <property type="entry name" value="DUF2267"/>
</dbReference>